<evidence type="ECO:0000313" key="1">
    <source>
        <dbReference type="EMBL" id="VDK87067.1"/>
    </source>
</evidence>
<organism evidence="1 2">
    <name type="scientific">Dibothriocephalus latus</name>
    <name type="common">Fish tapeworm</name>
    <name type="synonym">Diphyllobothrium latum</name>
    <dbReference type="NCBI Taxonomy" id="60516"/>
    <lineage>
        <taxon>Eukaryota</taxon>
        <taxon>Metazoa</taxon>
        <taxon>Spiralia</taxon>
        <taxon>Lophotrochozoa</taxon>
        <taxon>Platyhelminthes</taxon>
        <taxon>Cestoda</taxon>
        <taxon>Eucestoda</taxon>
        <taxon>Diphyllobothriidea</taxon>
        <taxon>Diphyllobothriidae</taxon>
        <taxon>Dibothriocephalus</taxon>
    </lineage>
</organism>
<dbReference type="AlphaFoldDB" id="A0A3P6TP95"/>
<name>A0A3P6TP95_DIBLA</name>
<evidence type="ECO:0000313" key="2">
    <source>
        <dbReference type="Proteomes" id="UP000281553"/>
    </source>
</evidence>
<reference evidence="1 2" key="1">
    <citation type="submission" date="2018-11" db="EMBL/GenBank/DDBJ databases">
        <authorList>
            <consortium name="Pathogen Informatics"/>
        </authorList>
    </citation>
    <scope>NUCLEOTIDE SEQUENCE [LARGE SCALE GENOMIC DNA]</scope>
</reference>
<sequence>MEGVVFVGVLETVKSVDVFVAVEFDVIAGMVHCFQRLPDMPIRTRKILHEFLPDRRVNLKALQGVLQGVLIALLMSSMLASTQRHPFSESCPDISASVFGGDSWGGNGSASELGLPCRLWRSGEQSRVALQCAAYIGHYFGSFDFGAINIDPWNLNINSGWRLIHEYRVICVDGMSEVGTIDGKEFHSPSHVLSYQDVERAIVREEHAVTL</sequence>
<dbReference type="EMBL" id="UYRU01044579">
    <property type="protein sequence ID" value="VDK87067.1"/>
    <property type="molecule type" value="Genomic_DNA"/>
</dbReference>
<accession>A0A3P6TP95</accession>
<keyword evidence="2" id="KW-1185">Reference proteome</keyword>
<proteinExistence type="predicted"/>
<dbReference type="Proteomes" id="UP000281553">
    <property type="component" value="Unassembled WGS sequence"/>
</dbReference>
<protein>
    <submittedName>
        <fullName evidence="1">Uncharacterized protein</fullName>
    </submittedName>
</protein>
<gene>
    <name evidence="1" type="ORF">DILT_LOCUS3962</name>
</gene>